<organism evidence="2 4">
    <name type="scientific">Streptomyces alfalfae</name>
    <dbReference type="NCBI Taxonomy" id="1642299"/>
    <lineage>
        <taxon>Bacteria</taxon>
        <taxon>Bacillati</taxon>
        <taxon>Actinomycetota</taxon>
        <taxon>Actinomycetes</taxon>
        <taxon>Kitasatosporales</taxon>
        <taxon>Streptomycetaceae</taxon>
        <taxon>Streptomyces</taxon>
    </lineage>
</organism>
<proteinExistence type="predicted"/>
<reference evidence="2 4" key="2">
    <citation type="submission" date="2020-12" db="EMBL/GenBank/DDBJ databases">
        <title>Identification and biosynthesis of polyene macrolides produced by Streptomyces alfalfae Men-myco-93-63.</title>
        <authorList>
            <person name="Liu D."/>
            <person name="Li Y."/>
            <person name="Liu L."/>
            <person name="Han X."/>
            <person name="Shen F."/>
        </authorList>
    </citation>
    <scope>NUCLEOTIDE SEQUENCE [LARGE SCALE GENOMIC DNA]</scope>
    <source>
        <strain evidence="2 4">Men-myco-93-63</strain>
    </source>
</reference>
<dbReference type="KEGG" id="ssia:A7J05_09830"/>
<dbReference type="EMBL" id="CP015588">
    <property type="protein sequence ID" value="APY90748.1"/>
    <property type="molecule type" value="Genomic_DNA"/>
</dbReference>
<dbReference type="Proteomes" id="UP000596130">
    <property type="component" value="Chromosome"/>
</dbReference>
<accession>A0A1P8TSZ2</accession>
<dbReference type="AlphaFoldDB" id="A0A1P8TSZ2"/>
<protein>
    <submittedName>
        <fullName evidence="2">Uncharacterized protein</fullName>
    </submittedName>
</protein>
<dbReference type="Proteomes" id="UP000187191">
    <property type="component" value="Chromosome"/>
</dbReference>
<evidence type="ECO:0000313" key="2">
    <source>
        <dbReference type="EMBL" id="QQC94017.1"/>
    </source>
</evidence>
<gene>
    <name evidence="1" type="ORF">A7J05_09830</name>
    <name evidence="2" type="ORF">I8755_27860</name>
</gene>
<evidence type="ECO:0000313" key="3">
    <source>
        <dbReference type="Proteomes" id="UP000187191"/>
    </source>
</evidence>
<reference evidence="1 3" key="1">
    <citation type="submission" date="2016-05" db="EMBL/GenBank/DDBJ databases">
        <authorList>
            <person name="Gu J."/>
        </authorList>
    </citation>
    <scope>NUCLEOTIDE SEQUENCE [LARGE SCALE GENOMIC DNA]</scope>
    <source>
        <strain evidence="1 3">ACCC40021</strain>
    </source>
</reference>
<sequence length="75" mass="8003">MRRIGASPRARGSVSGQNCPDIFELSDGSFAVIGTDATAKLDAELPPDASRGNYERIVIVTRETLVRAKADIPDS</sequence>
<evidence type="ECO:0000313" key="4">
    <source>
        <dbReference type="Proteomes" id="UP000596130"/>
    </source>
</evidence>
<keyword evidence="3" id="KW-1185">Reference proteome</keyword>
<dbReference type="EMBL" id="CP065959">
    <property type="protein sequence ID" value="QQC94017.1"/>
    <property type="molecule type" value="Genomic_DNA"/>
</dbReference>
<evidence type="ECO:0000313" key="1">
    <source>
        <dbReference type="EMBL" id="APY90748.1"/>
    </source>
</evidence>
<name>A0A1P8TSZ2_9ACTN</name>
<dbReference type="OrthoDB" id="198436at2"/>